<evidence type="ECO:0000313" key="2">
    <source>
        <dbReference type="EnsemblMetazoa" id="ENSAATROPP005946"/>
    </source>
</evidence>
<dbReference type="EnsemblMetazoa" id="ENSAATROPT006594">
    <property type="protein sequence ID" value="ENSAATROPP005946"/>
    <property type="gene ID" value="ENSAATROPG005363"/>
</dbReference>
<evidence type="ECO:0000256" key="1">
    <source>
        <dbReference type="SAM" id="MobiDB-lite"/>
    </source>
</evidence>
<reference evidence="2" key="1">
    <citation type="submission" date="2024-04" db="UniProtKB">
        <authorList>
            <consortium name="EnsemblMetazoa"/>
        </authorList>
    </citation>
    <scope>IDENTIFICATION</scope>
    <source>
        <strain evidence="2">EBRO</strain>
    </source>
</reference>
<dbReference type="AlphaFoldDB" id="A0AAG5D454"/>
<evidence type="ECO:0000313" key="3">
    <source>
        <dbReference type="Proteomes" id="UP000075880"/>
    </source>
</evidence>
<accession>A0AAG5D454</accession>
<protein>
    <submittedName>
        <fullName evidence="2">Uncharacterized protein</fullName>
    </submittedName>
</protein>
<dbReference type="Proteomes" id="UP000075880">
    <property type="component" value="Unassembled WGS sequence"/>
</dbReference>
<proteinExistence type="predicted"/>
<organism evidence="2 3">
    <name type="scientific">Anopheles atroparvus</name>
    <name type="common">European mosquito</name>
    <dbReference type="NCBI Taxonomy" id="41427"/>
    <lineage>
        <taxon>Eukaryota</taxon>
        <taxon>Metazoa</taxon>
        <taxon>Ecdysozoa</taxon>
        <taxon>Arthropoda</taxon>
        <taxon>Hexapoda</taxon>
        <taxon>Insecta</taxon>
        <taxon>Pterygota</taxon>
        <taxon>Neoptera</taxon>
        <taxon>Endopterygota</taxon>
        <taxon>Diptera</taxon>
        <taxon>Nematocera</taxon>
        <taxon>Culicoidea</taxon>
        <taxon>Culicidae</taxon>
        <taxon>Anophelinae</taxon>
        <taxon>Anopheles</taxon>
    </lineage>
</organism>
<name>A0AAG5D454_ANOAO</name>
<sequence>INKLLSFLRTKTSPIFQRITSSISTSRQSRKKEYDKKQAGQRKPSLAAAATNVAPRCTDILSTDPRRRTRAADKDTGVRLCLKRARRNHNGRTRARAGLSFAVLSQGRHSARSPGTSVLERTGVQGGVFQQLWRPRRLHRTWEPSTGRRMVGSDHQ</sequence>
<feature type="region of interest" description="Disordered" evidence="1">
    <location>
        <begin position="21"/>
        <end position="46"/>
    </location>
</feature>
<keyword evidence="3" id="KW-1185">Reference proteome</keyword>